<dbReference type="SMART" id="SM00547">
    <property type="entry name" value="ZnF_RBZ"/>
    <property type="match status" value="3"/>
</dbReference>
<keyword evidence="14" id="KW-0539">Nucleus</keyword>
<sequence>MERSESGDDQANEEDCGVMAPDATAQDTCTADDAKMQEECAGVDAVGIGSVQPQKDSDSSQANPVEPDSWEIFEISDDEEVSKPATLDGHSFDLTGDCSDEDAKTTIVNKSAGDLLSSAPSKQVAAPNEDMESINELPTEAYSADAAKSQLPYQTIEPGVDYRNASQPVRDVHVPSGDGAAKVVAEQQRHSTRLPSHHVAPFIQEAGGGGSSTSSSSTAVSLYHSRPVGNASGNGRIQCRQSGLPNIRLNETHFLDKLLAAVQQTYAPDETHSPPRQPINQSFKSTRSWNPPYTVPKRPRVPMEELVIPTITQLLKYKRQLQTKDNLHGSEEDRDADTESDDTTSDFEQGGIIHSPSPAYIASTAGKSDKKQTTKIKPTITRTRPSAASSSNDLFAPALRHELPNVALQGLTSLPKLDVSPEFCFGPGSSQPAWKMMTSVSNSVDKQHQPLSVAAEPSSVPFQFIHPEILGSWLENTNLSSSGPSIVFDFAAPISLETDVVSGSAVPIQSDSARPAKLVPFAQLPKTGARKWECPTCMLFNELSITRCIACECPQPTTKETAGTTSMKPNQSSTTDSTADFKSIVSTRVDGDWECQDCFVRNAANRARCICCGGTPKVFPSSTAGSLAATEQNKPAANIIPAASGDFQLLTQQQKIGKWECSMCLTRNNEVTLRCVCCEQPKPPSTAKQPLVTSNETPATLSSDGVWRMLETTTPVNEKNPIVNKFAFIAPTNATFGNADKFAVDNLTTNQQNFGDIGTIQTFETVSHSSATPLAVAGVTIASVFKFGDPSSQNHSVRQSQQAHQPNQIRQKRGLNIGAIRKITTVKQVNFAEGDRGAAT</sequence>
<feature type="region of interest" description="Disordered" evidence="19">
    <location>
        <begin position="1"/>
        <end position="20"/>
    </location>
</feature>
<dbReference type="InterPro" id="IPR036443">
    <property type="entry name" value="Znf_RanBP2_sf"/>
</dbReference>
<comment type="cofactor">
    <cofactor evidence="1">
        <name>Zn(2+)</name>
        <dbReference type="ChEBI" id="CHEBI:29105"/>
    </cofactor>
</comment>
<keyword evidence="11" id="KW-0238">DNA-binding</keyword>
<dbReference type="VEuPathDB" id="VectorBase:AALB007761"/>
<reference evidence="21" key="2">
    <citation type="submission" date="2022-08" db="UniProtKB">
        <authorList>
            <consortium name="EnsemblMetazoa"/>
        </authorList>
    </citation>
    <scope>IDENTIFICATION</scope>
    <source>
        <strain evidence="21">STECLA/ALBI9_A</strain>
    </source>
</reference>
<dbReference type="PANTHER" id="PTHR23193">
    <property type="entry name" value="NUCLEAR PORE COMPLEX PROTEIN NUP"/>
    <property type="match status" value="1"/>
</dbReference>
<evidence type="ECO:0000313" key="21">
    <source>
        <dbReference type="EnsemblMetazoa" id="AALB007761-PA"/>
    </source>
</evidence>
<keyword evidence="5" id="KW-0479">Metal-binding</keyword>
<dbReference type="EnsemblMetazoa" id="AALB007761-RA">
    <property type="protein sequence ID" value="AALB007761-PA"/>
    <property type="gene ID" value="AALB007761"/>
</dbReference>
<keyword evidence="10" id="KW-0811">Translocation</keyword>
<keyword evidence="12" id="KW-0906">Nuclear pore complex</keyword>
<evidence type="ECO:0000256" key="17">
    <source>
        <dbReference type="ARBA" id="ARBA00078197"/>
    </source>
</evidence>
<dbReference type="GO" id="GO:0017056">
    <property type="term" value="F:structural constituent of nuclear pore"/>
    <property type="evidence" value="ECO:0007669"/>
    <property type="project" value="TreeGrafter"/>
</dbReference>
<feature type="compositionally biased region" description="Polar residues" evidence="19">
    <location>
        <begin position="51"/>
        <end position="63"/>
    </location>
</feature>
<evidence type="ECO:0000256" key="8">
    <source>
        <dbReference type="ARBA" id="ARBA00022833"/>
    </source>
</evidence>
<keyword evidence="13" id="KW-0472">Membrane</keyword>
<evidence type="ECO:0000256" key="18">
    <source>
        <dbReference type="ARBA" id="ARBA00079437"/>
    </source>
</evidence>
<feature type="compositionally biased region" description="Polar residues" evidence="19">
    <location>
        <begin position="278"/>
        <end position="291"/>
    </location>
</feature>
<feature type="domain" description="RanBP2-type" evidence="20">
    <location>
        <begin position="655"/>
        <end position="684"/>
    </location>
</feature>
<feature type="region of interest" description="Disordered" evidence="19">
    <location>
        <begin position="790"/>
        <end position="809"/>
    </location>
</feature>
<dbReference type="InterPro" id="IPR026054">
    <property type="entry name" value="Nucleoporin"/>
</dbReference>
<feature type="domain" description="RanBP2-type" evidence="20">
    <location>
        <begin position="526"/>
        <end position="557"/>
    </location>
</feature>
<dbReference type="Gene3D" id="4.10.1060.10">
    <property type="entry name" value="Zinc finger, RanBP2-type"/>
    <property type="match status" value="3"/>
</dbReference>
<dbReference type="GO" id="GO:0006405">
    <property type="term" value="P:RNA export from nucleus"/>
    <property type="evidence" value="ECO:0007669"/>
    <property type="project" value="TreeGrafter"/>
</dbReference>
<feature type="domain" description="RanBP2-type" evidence="20">
    <location>
        <begin position="589"/>
        <end position="618"/>
    </location>
</feature>
<accession>A0A182FMK1</accession>
<keyword evidence="7" id="KW-0509">mRNA transport</keyword>
<dbReference type="GO" id="GO:0008270">
    <property type="term" value="F:zinc ion binding"/>
    <property type="evidence" value="ECO:0007669"/>
    <property type="project" value="UniProtKB-KW"/>
</dbReference>
<evidence type="ECO:0000256" key="16">
    <source>
        <dbReference type="ARBA" id="ARBA00068609"/>
    </source>
</evidence>
<evidence type="ECO:0000256" key="14">
    <source>
        <dbReference type="ARBA" id="ARBA00023242"/>
    </source>
</evidence>
<dbReference type="SUPFAM" id="SSF90209">
    <property type="entry name" value="Ran binding protein zinc finger-like"/>
    <property type="match status" value="2"/>
</dbReference>
<reference evidence="21 22" key="1">
    <citation type="journal article" date="2017" name="G3 (Bethesda)">
        <title>The Physical Genome Mapping of Anopheles albimanus Corrected Scaffold Misassemblies and Identified Interarm Rearrangements in Genus Anopheles.</title>
        <authorList>
            <person name="Artemov G.N."/>
            <person name="Peery A.N."/>
            <person name="Jiang X."/>
            <person name="Tu Z."/>
            <person name="Stegniy V.N."/>
            <person name="Sharakhova M.V."/>
            <person name="Sharakhov I.V."/>
        </authorList>
    </citation>
    <scope>NUCLEOTIDE SEQUENCE [LARGE SCALE GENOMIC DNA]</scope>
    <source>
        <strain evidence="21 22">ALBI9_A</strain>
    </source>
</reference>
<evidence type="ECO:0000256" key="9">
    <source>
        <dbReference type="ARBA" id="ARBA00022927"/>
    </source>
</evidence>
<keyword evidence="9" id="KW-0653">Protein transport</keyword>
<feature type="region of interest" description="Disordered" evidence="19">
    <location>
        <begin position="47"/>
        <end position="69"/>
    </location>
</feature>
<evidence type="ECO:0000256" key="1">
    <source>
        <dbReference type="ARBA" id="ARBA00001947"/>
    </source>
</evidence>
<evidence type="ECO:0000256" key="3">
    <source>
        <dbReference type="ARBA" id="ARBA00004567"/>
    </source>
</evidence>
<keyword evidence="22" id="KW-1185">Reference proteome</keyword>
<feature type="region of interest" description="Disordered" evidence="19">
    <location>
        <begin position="558"/>
        <end position="577"/>
    </location>
</feature>
<keyword evidence="6" id="KW-0863">Zinc-finger</keyword>
<dbReference type="GO" id="GO:0005643">
    <property type="term" value="C:nuclear pore"/>
    <property type="evidence" value="ECO:0007669"/>
    <property type="project" value="UniProtKB-SubCell"/>
</dbReference>
<evidence type="ECO:0000256" key="6">
    <source>
        <dbReference type="ARBA" id="ARBA00022771"/>
    </source>
</evidence>
<feature type="region of interest" description="Disordered" evidence="19">
    <location>
        <begin position="324"/>
        <end position="391"/>
    </location>
</feature>
<keyword evidence="4" id="KW-0813">Transport</keyword>
<proteinExistence type="inferred from homology"/>
<dbReference type="PANTHER" id="PTHR23193:SF23">
    <property type="entry name" value="NUCLEAR PORE COMPLEX PROTEIN NUP153"/>
    <property type="match status" value="1"/>
</dbReference>
<comment type="subcellular location">
    <subcellularLocation>
        <location evidence="2">Nucleus membrane</location>
    </subcellularLocation>
    <subcellularLocation>
        <location evidence="3">Nucleus</location>
        <location evidence="3">Nuclear pore complex</location>
    </subcellularLocation>
</comment>
<feature type="compositionally biased region" description="Acidic residues" evidence="19">
    <location>
        <begin position="7"/>
        <end position="16"/>
    </location>
</feature>
<protein>
    <recommendedName>
        <fullName evidence="16">Nuclear pore complex protein Nup153</fullName>
    </recommendedName>
    <alternativeName>
        <fullName evidence="18">153 kDa nucleoporin</fullName>
    </alternativeName>
    <alternativeName>
        <fullName evidence="17">Nucleoporin Nup153</fullName>
    </alternativeName>
</protein>
<feature type="compositionally biased region" description="Acidic residues" evidence="19">
    <location>
        <begin position="332"/>
        <end position="345"/>
    </location>
</feature>
<dbReference type="STRING" id="7167.A0A182FMK1"/>
<evidence type="ECO:0000256" key="5">
    <source>
        <dbReference type="ARBA" id="ARBA00022723"/>
    </source>
</evidence>
<evidence type="ECO:0000256" key="11">
    <source>
        <dbReference type="ARBA" id="ARBA00023125"/>
    </source>
</evidence>
<dbReference type="VEuPathDB" id="VectorBase:AALB20_027657"/>
<evidence type="ECO:0000256" key="7">
    <source>
        <dbReference type="ARBA" id="ARBA00022816"/>
    </source>
</evidence>
<dbReference type="GO" id="GO:0006606">
    <property type="term" value="P:protein import into nucleus"/>
    <property type="evidence" value="ECO:0007669"/>
    <property type="project" value="TreeGrafter"/>
</dbReference>
<comment type="similarity">
    <text evidence="15">Belongs to the NUP153 family.</text>
</comment>
<evidence type="ECO:0000313" key="22">
    <source>
        <dbReference type="Proteomes" id="UP000069272"/>
    </source>
</evidence>
<dbReference type="PROSITE" id="PS01358">
    <property type="entry name" value="ZF_RANBP2_1"/>
    <property type="match status" value="3"/>
</dbReference>
<evidence type="ECO:0000256" key="15">
    <source>
        <dbReference type="ARBA" id="ARBA00060842"/>
    </source>
</evidence>
<dbReference type="GO" id="GO:0031965">
    <property type="term" value="C:nuclear membrane"/>
    <property type="evidence" value="ECO:0007669"/>
    <property type="project" value="UniProtKB-SubCell"/>
</dbReference>
<evidence type="ECO:0000256" key="10">
    <source>
        <dbReference type="ARBA" id="ARBA00023010"/>
    </source>
</evidence>
<keyword evidence="8" id="KW-0862">Zinc</keyword>
<dbReference type="GO" id="GO:0003677">
    <property type="term" value="F:DNA binding"/>
    <property type="evidence" value="ECO:0007669"/>
    <property type="project" value="UniProtKB-KW"/>
</dbReference>
<evidence type="ECO:0000256" key="13">
    <source>
        <dbReference type="ARBA" id="ARBA00023136"/>
    </source>
</evidence>
<dbReference type="GO" id="GO:0008139">
    <property type="term" value="F:nuclear localization sequence binding"/>
    <property type="evidence" value="ECO:0007669"/>
    <property type="project" value="TreeGrafter"/>
</dbReference>
<dbReference type="Proteomes" id="UP000069272">
    <property type="component" value="Chromosome X"/>
</dbReference>
<dbReference type="GO" id="GO:0051028">
    <property type="term" value="P:mRNA transport"/>
    <property type="evidence" value="ECO:0007669"/>
    <property type="project" value="UniProtKB-KW"/>
</dbReference>
<evidence type="ECO:0000256" key="2">
    <source>
        <dbReference type="ARBA" id="ARBA00004126"/>
    </source>
</evidence>
<dbReference type="Pfam" id="PF00641">
    <property type="entry name" value="Zn_ribbon_RanBP"/>
    <property type="match status" value="2"/>
</dbReference>
<name>A0A182FMK1_ANOAL</name>
<feature type="region of interest" description="Disordered" evidence="19">
    <location>
        <begin position="267"/>
        <end position="296"/>
    </location>
</feature>
<evidence type="ECO:0000259" key="20">
    <source>
        <dbReference type="PROSITE" id="PS50199"/>
    </source>
</evidence>
<organism evidence="21 22">
    <name type="scientific">Anopheles albimanus</name>
    <name type="common">New world malaria mosquito</name>
    <dbReference type="NCBI Taxonomy" id="7167"/>
    <lineage>
        <taxon>Eukaryota</taxon>
        <taxon>Metazoa</taxon>
        <taxon>Ecdysozoa</taxon>
        <taxon>Arthropoda</taxon>
        <taxon>Hexapoda</taxon>
        <taxon>Insecta</taxon>
        <taxon>Pterygota</taxon>
        <taxon>Neoptera</taxon>
        <taxon>Endopterygota</taxon>
        <taxon>Diptera</taxon>
        <taxon>Nematocera</taxon>
        <taxon>Culicoidea</taxon>
        <taxon>Culicidae</taxon>
        <taxon>Anophelinae</taxon>
        <taxon>Anopheles</taxon>
    </lineage>
</organism>
<feature type="compositionally biased region" description="Low complexity" evidence="19">
    <location>
        <begin position="375"/>
        <end position="385"/>
    </location>
</feature>
<dbReference type="AlphaFoldDB" id="A0A182FMK1"/>
<dbReference type="PROSITE" id="PS50199">
    <property type="entry name" value="ZF_RANBP2_2"/>
    <property type="match status" value="3"/>
</dbReference>
<evidence type="ECO:0000256" key="4">
    <source>
        <dbReference type="ARBA" id="ARBA00022448"/>
    </source>
</evidence>
<dbReference type="InterPro" id="IPR001876">
    <property type="entry name" value="Znf_RanBP2"/>
</dbReference>
<evidence type="ECO:0000256" key="12">
    <source>
        <dbReference type="ARBA" id="ARBA00023132"/>
    </source>
</evidence>
<evidence type="ECO:0000256" key="19">
    <source>
        <dbReference type="SAM" id="MobiDB-lite"/>
    </source>
</evidence>